<organism evidence="1 2">
    <name type="scientific">Lactobacillus amylovorus</name>
    <dbReference type="NCBI Taxonomy" id="1604"/>
    <lineage>
        <taxon>Bacteria</taxon>
        <taxon>Bacillati</taxon>
        <taxon>Bacillota</taxon>
        <taxon>Bacilli</taxon>
        <taxon>Lactobacillales</taxon>
        <taxon>Lactobacillaceae</taxon>
        <taxon>Lactobacillus</taxon>
    </lineage>
</organism>
<dbReference type="RefSeq" id="WP_139962600.1">
    <property type="nucleotide sequence ID" value="NZ_CP029755.1"/>
</dbReference>
<dbReference type="Proteomes" id="UP000312326">
    <property type="component" value="Plasmid pPMRA301"/>
</dbReference>
<gene>
    <name evidence="1" type="ORF">DM298_10505</name>
</gene>
<dbReference type="AlphaFoldDB" id="A0A5E8CR15"/>
<keyword evidence="1" id="KW-0614">Plasmid</keyword>
<reference evidence="1 2" key="1">
    <citation type="submission" date="2018-06" db="EMBL/GenBank/DDBJ databases">
        <title>Complete genome sequnece of Lactobacillus amylovorus PMRA3.</title>
        <authorList>
            <person name="Nam Y.-D."/>
            <person name="Chung W.-H."/>
            <person name="Park Y.S."/>
            <person name="Kang J."/>
        </authorList>
    </citation>
    <scope>NUCLEOTIDE SEQUENCE [LARGE SCALE GENOMIC DNA]</scope>
    <source>
        <strain evidence="1 2">PMRA3</strain>
        <plasmid evidence="2">ppmra301</plasmid>
    </source>
</reference>
<accession>A0A5E8CR15</accession>
<proteinExistence type="predicted"/>
<evidence type="ECO:0000313" key="2">
    <source>
        <dbReference type="Proteomes" id="UP000312326"/>
    </source>
</evidence>
<dbReference type="EMBL" id="CP029755">
    <property type="protein sequence ID" value="QDD71302.1"/>
    <property type="molecule type" value="Genomic_DNA"/>
</dbReference>
<evidence type="ECO:0000313" key="1">
    <source>
        <dbReference type="EMBL" id="QDD71302.1"/>
    </source>
</evidence>
<geneLocation type="plasmid" evidence="2">
    <name>ppmra301</name>
</geneLocation>
<protein>
    <submittedName>
        <fullName evidence="1">Uncharacterized protein</fullName>
    </submittedName>
</protein>
<sequence length="139" mass="16323">MASELKKITDLSDEEKTQLFKEFEDQRVNYGLCFMDFENIMYEHKLDYQGKLRVSLPLGENLVLWSLLNEDAIRLINEYVVSHGLRYKPTDTDMYAERGRVLDLPVISSKDEAEIMRNAKDLKKPHWLPVELVSIDENK</sequence>
<name>A0A5E8CR15_LACAM</name>